<gene>
    <name evidence="9" type="ORF">GCM10023186_08590</name>
</gene>
<dbReference type="EMBL" id="BAABHA010000002">
    <property type="protein sequence ID" value="GAA4375625.1"/>
    <property type="molecule type" value="Genomic_DNA"/>
</dbReference>
<reference evidence="10" key="1">
    <citation type="journal article" date="2019" name="Int. J. Syst. Evol. Microbiol.">
        <title>The Global Catalogue of Microorganisms (GCM) 10K type strain sequencing project: providing services to taxonomists for standard genome sequencing and annotation.</title>
        <authorList>
            <consortium name="The Broad Institute Genomics Platform"/>
            <consortium name="The Broad Institute Genome Sequencing Center for Infectious Disease"/>
            <person name="Wu L."/>
            <person name="Ma J."/>
        </authorList>
    </citation>
    <scope>NUCLEOTIDE SEQUENCE [LARGE SCALE GENOMIC DNA]</scope>
    <source>
        <strain evidence="10">JCM 17924</strain>
    </source>
</reference>
<keyword evidence="4 7" id="KW-0133">Cell shape</keyword>
<dbReference type="SUPFAM" id="SSF141523">
    <property type="entry name" value="L,D-transpeptidase catalytic domain-like"/>
    <property type="match status" value="1"/>
</dbReference>
<evidence type="ECO:0000256" key="5">
    <source>
        <dbReference type="ARBA" id="ARBA00022984"/>
    </source>
</evidence>
<dbReference type="InterPro" id="IPR038063">
    <property type="entry name" value="Transpep_catalytic_dom"/>
</dbReference>
<dbReference type="PANTHER" id="PTHR36699">
    <property type="entry name" value="LD-TRANSPEPTIDASE"/>
    <property type="match status" value="1"/>
</dbReference>
<dbReference type="InterPro" id="IPR005490">
    <property type="entry name" value="LD_TPept_cat_dom"/>
</dbReference>
<evidence type="ECO:0000259" key="8">
    <source>
        <dbReference type="PROSITE" id="PS52029"/>
    </source>
</evidence>
<evidence type="ECO:0000256" key="7">
    <source>
        <dbReference type="PROSITE-ProRule" id="PRU01373"/>
    </source>
</evidence>
<evidence type="ECO:0000256" key="4">
    <source>
        <dbReference type="ARBA" id="ARBA00022960"/>
    </source>
</evidence>
<evidence type="ECO:0000256" key="3">
    <source>
        <dbReference type="ARBA" id="ARBA00022679"/>
    </source>
</evidence>
<keyword evidence="5 7" id="KW-0573">Peptidoglycan synthesis</keyword>
<keyword evidence="3" id="KW-0808">Transferase</keyword>
<dbReference type="RefSeq" id="WP_345221714.1">
    <property type="nucleotide sequence ID" value="NZ_BAABHA010000002.1"/>
</dbReference>
<name>A0ABP8IVJ7_9BACT</name>
<organism evidence="9 10">
    <name type="scientific">Hymenobacter koreensis</name>
    <dbReference type="NCBI Taxonomy" id="1084523"/>
    <lineage>
        <taxon>Bacteria</taxon>
        <taxon>Pseudomonadati</taxon>
        <taxon>Bacteroidota</taxon>
        <taxon>Cytophagia</taxon>
        <taxon>Cytophagales</taxon>
        <taxon>Hymenobacteraceae</taxon>
        <taxon>Hymenobacter</taxon>
    </lineage>
</organism>
<evidence type="ECO:0000256" key="6">
    <source>
        <dbReference type="ARBA" id="ARBA00023316"/>
    </source>
</evidence>
<evidence type="ECO:0000256" key="1">
    <source>
        <dbReference type="ARBA" id="ARBA00004752"/>
    </source>
</evidence>
<feature type="domain" description="L,D-TPase catalytic" evidence="8">
    <location>
        <begin position="33"/>
        <end position="165"/>
    </location>
</feature>
<keyword evidence="6 7" id="KW-0961">Cell wall biogenesis/degradation</keyword>
<keyword evidence="10" id="KW-1185">Reference proteome</keyword>
<comment type="pathway">
    <text evidence="1 7">Cell wall biogenesis; peptidoglycan biosynthesis.</text>
</comment>
<sequence>MAHPRVQVAYGEAWPNLRRQLQERGIEPAKMEVFFRVFKIGKRLEVWARNRDAPAFTLFKTYPLAGTSGTLGPKRREGDGQVPEGFYRIDRFNPQSLYYLSLGLDYPNAADRQLGSARPGGDIFIHGSNVTIGCLPITDAGIKEVYVLATEARQAGQEELWVHIFPFELTEDQLLGRRTSVHHGFWQSLAPGYRQFAQHHTLPTVSINAQGTYVLN</sequence>
<evidence type="ECO:0000313" key="10">
    <source>
        <dbReference type="Proteomes" id="UP001500454"/>
    </source>
</evidence>
<proteinExistence type="inferred from homology"/>
<feature type="active site" description="Proton donor/acceptor" evidence="7">
    <location>
        <position position="126"/>
    </location>
</feature>
<dbReference type="PANTHER" id="PTHR36699:SF1">
    <property type="entry name" value="L,D-TRANSPEPTIDASE YAFK-RELATED"/>
    <property type="match status" value="1"/>
</dbReference>
<protein>
    <recommendedName>
        <fullName evidence="8">L,D-TPase catalytic domain-containing protein</fullName>
    </recommendedName>
</protein>
<dbReference type="CDD" id="cd16913">
    <property type="entry name" value="YkuD_like"/>
    <property type="match status" value="1"/>
</dbReference>
<evidence type="ECO:0000313" key="9">
    <source>
        <dbReference type="EMBL" id="GAA4375625.1"/>
    </source>
</evidence>
<feature type="active site" description="Nucleophile" evidence="7">
    <location>
        <position position="134"/>
    </location>
</feature>
<dbReference type="Proteomes" id="UP001500454">
    <property type="component" value="Unassembled WGS sequence"/>
</dbReference>
<comment type="caution">
    <text evidence="9">The sequence shown here is derived from an EMBL/GenBank/DDBJ whole genome shotgun (WGS) entry which is preliminary data.</text>
</comment>
<evidence type="ECO:0000256" key="2">
    <source>
        <dbReference type="ARBA" id="ARBA00005992"/>
    </source>
</evidence>
<accession>A0ABP8IVJ7</accession>
<dbReference type="PROSITE" id="PS52029">
    <property type="entry name" value="LD_TPASE"/>
    <property type="match status" value="1"/>
</dbReference>
<dbReference type="Pfam" id="PF03734">
    <property type="entry name" value="YkuD"/>
    <property type="match status" value="1"/>
</dbReference>
<comment type="similarity">
    <text evidence="2">Belongs to the YkuD family.</text>
</comment>